<evidence type="ECO:0000313" key="2">
    <source>
        <dbReference type="Proteomes" id="UP001177140"/>
    </source>
</evidence>
<evidence type="ECO:0000313" key="1">
    <source>
        <dbReference type="EMBL" id="MCL7043465.1"/>
    </source>
</evidence>
<sequence length="268" mass="30715">MEGYKGWILGYSSWAEVLVSTKPFNFYLSAIFLIPMDNPFAIITSSTSSFVRFHIIPQKLPFSRLEIFLQVQEFLLFYLKNDYVVIHGIHSTLDDSIVGEDDICNRFNDGFDDDVFHNRNISIQQQKLFVAQLSSSTLPQYRHWGRVLCTLPPSMFPTNGTFLVSLENPMVNSLTKMLVSGYSLELKVVFHVISQYYLPFSVHVNLEIGSRLPTYFPDKSISVTNNSETNYTLAGIMIAHPNLYLTESIVVRDIRSALKVKICRYKEV</sequence>
<keyword evidence="2" id="KW-1185">Reference proteome</keyword>
<dbReference type="PANTHER" id="PTHR33985:SF5">
    <property type="entry name" value="FASCICLIN-LIKE ARABINOGALACTAN FAMILY PROTEIN"/>
    <property type="match status" value="1"/>
</dbReference>
<dbReference type="InterPro" id="IPR052806">
    <property type="entry name" value="Fasciclin-like_AGP"/>
</dbReference>
<dbReference type="EMBL" id="JAJJMA010246981">
    <property type="protein sequence ID" value="MCL7043465.1"/>
    <property type="molecule type" value="Genomic_DNA"/>
</dbReference>
<reference evidence="1" key="1">
    <citation type="submission" date="2022-03" db="EMBL/GenBank/DDBJ databases">
        <title>A functionally conserved STORR gene fusion in Papaver species that diverged 16.8 million years ago.</title>
        <authorList>
            <person name="Catania T."/>
        </authorList>
    </citation>
    <scope>NUCLEOTIDE SEQUENCE</scope>
    <source>
        <strain evidence="1">S-191538</strain>
    </source>
</reference>
<comment type="caution">
    <text evidence="1">The sequence shown here is derived from an EMBL/GenBank/DDBJ whole genome shotgun (WGS) entry which is preliminary data.</text>
</comment>
<gene>
    <name evidence="1" type="ORF">MKW94_023829</name>
</gene>
<dbReference type="PANTHER" id="PTHR33985">
    <property type="entry name" value="OS02G0491300 PROTEIN-RELATED"/>
    <property type="match status" value="1"/>
</dbReference>
<name>A0AA41VLR3_PAPNU</name>
<dbReference type="AlphaFoldDB" id="A0AA41VLR3"/>
<protein>
    <submittedName>
        <fullName evidence="1">Uncharacterized protein</fullName>
    </submittedName>
</protein>
<proteinExistence type="predicted"/>
<accession>A0AA41VLR3</accession>
<organism evidence="1 2">
    <name type="scientific">Papaver nudicaule</name>
    <name type="common">Iceland poppy</name>
    <dbReference type="NCBI Taxonomy" id="74823"/>
    <lineage>
        <taxon>Eukaryota</taxon>
        <taxon>Viridiplantae</taxon>
        <taxon>Streptophyta</taxon>
        <taxon>Embryophyta</taxon>
        <taxon>Tracheophyta</taxon>
        <taxon>Spermatophyta</taxon>
        <taxon>Magnoliopsida</taxon>
        <taxon>Ranunculales</taxon>
        <taxon>Papaveraceae</taxon>
        <taxon>Papaveroideae</taxon>
        <taxon>Papaver</taxon>
    </lineage>
</organism>
<dbReference type="Proteomes" id="UP001177140">
    <property type="component" value="Unassembled WGS sequence"/>
</dbReference>